<dbReference type="STRING" id="215250.A0A316YIP8"/>
<evidence type="ECO:0000259" key="4">
    <source>
        <dbReference type="Pfam" id="PF06441"/>
    </source>
</evidence>
<evidence type="ECO:0000313" key="6">
    <source>
        <dbReference type="Proteomes" id="UP000245768"/>
    </source>
</evidence>
<gene>
    <name evidence="5" type="ORF">FA10DRAFT_269537</name>
</gene>
<organism evidence="5 6">
    <name type="scientific">Acaromyces ingoldii</name>
    <dbReference type="NCBI Taxonomy" id="215250"/>
    <lineage>
        <taxon>Eukaryota</taxon>
        <taxon>Fungi</taxon>
        <taxon>Dikarya</taxon>
        <taxon>Basidiomycota</taxon>
        <taxon>Ustilaginomycotina</taxon>
        <taxon>Exobasidiomycetes</taxon>
        <taxon>Exobasidiales</taxon>
        <taxon>Cryptobasidiaceae</taxon>
        <taxon>Acaromyces</taxon>
    </lineage>
</organism>
<dbReference type="Gene3D" id="3.40.50.1820">
    <property type="entry name" value="alpha/beta hydrolase"/>
    <property type="match status" value="1"/>
</dbReference>
<evidence type="ECO:0000256" key="3">
    <source>
        <dbReference type="PIRSR" id="PIRSR001112-1"/>
    </source>
</evidence>
<feature type="active site" description="Proton donor" evidence="3">
    <location>
        <position position="404"/>
    </location>
</feature>
<dbReference type="GeneID" id="37044711"/>
<feature type="active site" description="Proton acceptor" evidence="3">
    <location>
        <position position="461"/>
    </location>
</feature>
<keyword evidence="2 5" id="KW-0378">Hydrolase</keyword>
<sequence length="484" mass="54515">MAGTNVRKFQPRLDDSRLEDLRKRLELACQHEAAGAKVAQFESTKDRFGLTHSRFVELLHAWRDFVSPSEQGKQGRPGPDHDTWQAFEKHLDTFPHFVTSIEDIELHFIHERASSTSDRRKVIPIVLLHGWPGSFHEFLNVIKPLAHPGEDAPPDTPAFHVVVPSHAGYVFSSTPKVDSTGKGRHSGPDGDFTVPDEARLVHKLMMRLGYQHYAVQGGDWGSSVARYLAVKYPDHVKVAHFNAIPAPPPRLTLPLILSPLRSLIPIRFDPVLLLPGPLRYLVDSLQEITRGPLARSLYLQSWPKPFLSLANWFIGTPAPLTKEEQDCVRRADEFVATGSAYSIMHGTRPSTIGIICASDPSALLAWIGEKFLSWSDEDPDDADIAASLTLWWCTDTMPRSLYNYRNRPPGGPRWVSDMRQNYVYQPTGFSNFPKEIIASPRSWAAATCNLRWYRSHEGGGHFAALEKPADFVEDVRDCLHALWR</sequence>
<dbReference type="GO" id="GO:0097176">
    <property type="term" value="P:epoxide metabolic process"/>
    <property type="evidence" value="ECO:0007669"/>
    <property type="project" value="TreeGrafter"/>
</dbReference>
<dbReference type="InterPro" id="IPR029058">
    <property type="entry name" value="AB_hydrolase_fold"/>
</dbReference>
<dbReference type="SUPFAM" id="SSF53474">
    <property type="entry name" value="alpha/beta-Hydrolases"/>
    <property type="match status" value="1"/>
</dbReference>
<feature type="domain" description="Epoxide hydrolase N-terminal" evidence="4">
    <location>
        <begin position="7"/>
        <end position="138"/>
    </location>
</feature>
<dbReference type="OrthoDB" id="7130006at2759"/>
<evidence type="ECO:0000256" key="1">
    <source>
        <dbReference type="ARBA" id="ARBA00010088"/>
    </source>
</evidence>
<name>A0A316YIP8_9BASI</name>
<dbReference type="InterPro" id="IPR016292">
    <property type="entry name" value="Epoxide_hydrolase"/>
</dbReference>
<dbReference type="RefSeq" id="XP_025374783.1">
    <property type="nucleotide sequence ID" value="XM_025522795.1"/>
</dbReference>
<dbReference type="AlphaFoldDB" id="A0A316YIP8"/>
<dbReference type="PANTHER" id="PTHR21661">
    <property type="entry name" value="EPOXIDE HYDROLASE 1-RELATED"/>
    <property type="match status" value="1"/>
</dbReference>
<comment type="similarity">
    <text evidence="1">Belongs to the peptidase S33 family.</text>
</comment>
<dbReference type="Pfam" id="PF06441">
    <property type="entry name" value="EHN"/>
    <property type="match status" value="1"/>
</dbReference>
<feature type="active site" description="Nucleophile" evidence="3">
    <location>
        <position position="219"/>
    </location>
</feature>
<evidence type="ECO:0000313" key="5">
    <source>
        <dbReference type="EMBL" id="PWN87585.1"/>
    </source>
</evidence>
<keyword evidence="6" id="KW-1185">Reference proteome</keyword>
<evidence type="ECO:0000256" key="2">
    <source>
        <dbReference type="ARBA" id="ARBA00022801"/>
    </source>
</evidence>
<reference evidence="5 6" key="1">
    <citation type="journal article" date="2018" name="Mol. Biol. Evol.">
        <title>Broad Genomic Sampling Reveals a Smut Pathogenic Ancestry of the Fungal Clade Ustilaginomycotina.</title>
        <authorList>
            <person name="Kijpornyongpan T."/>
            <person name="Mondo S.J."/>
            <person name="Barry K."/>
            <person name="Sandor L."/>
            <person name="Lee J."/>
            <person name="Lipzen A."/>
            <person name="Pangilinan J."/>
            <person name="LaButti K."/>
            <person name="Hainaut M."/>
            <person name="Henrissat B."/>
            <person name="Grigoriev I.V."/>
            <person name="Spatafora J.W."/>
            <person name="Aime M.C."/>
        </authorList>
    </citation>
    <scope>NUCLEOTIDE SEQUENCE [LARGE SCALE GENOMIC DNA]</scope>
    <source>
        <strain evidence="5 6">MCA 4198</strain>
    </source>
</reference>
<accession>A0A316YIP8</accession>
<dbReference type="EMBL" id="KZ819640">
    <property type="protein sequence ID" value="PWN87585.1"/>
    <property type="molecule type" value="Genomic_DNA"/>
</dbReference>
<proteinExistence type="inferred from homology"/>
<dbReference type="GO" id="GO:0004301">
    <property type="term" value="F:epoxide hydrolase activity"/>
    <property type="evidence" value="ECO:0007669"/>
    <property type="project" value="TreeGrafter"/>
</dbReference>
<dbReference type="PIRSF" id="PIRSF001112">
    <property type="entry name" value="Epoxide_hydrolase"/>
    <property type="match status" value="1"/>
</dbReference>
<dbReference type="Proteomes" id="UP000245768">
    <property type="component" value="Unassembled WGS sequence"/>
</dbReference>
<dbReference type="InParanoid" id="A0A316YIP8"/>
<protein>
    <submittedName>
        <fullName evidence="5">Alpha/beta-hydrolase</fullName>
    </submittedName>
</protein>
<dbReference type="InterPro" id="IPR010497">
    <property type="entry name" value="Epoxide_hydro_N"/>
</dbReference>
<dbReference type="PANTHER" id="PTHR21661:SF39">
    <property type="entry name" value="HYDROLASE, PUTATIVE (AFU_ORTHOLOGUE AFUA_3G08960)-RELATED"/>
    <property type="match status" value="1"/>
</dbReference>